<organism evidence="2 3">
    <name type="scientific">Desulforamulus aquiferis</name>
    <dbReference type="NCBI Taxonomy" id="1397668"/>
    <lineage>
        <taxon>Bacteria</taxon>
        <taxon>Bacillati</taxon>
        <taxon>Bacillota</taxon>
        <taxon>Clostridia</taxon>
        <taxon>Eubacteriales</taxon>
        <taxon>Peptococcaceae</taxon>
        <taxon>Desulforamulus</taxon>
    </lineage>
</organism>
<sequence length="46" mass="5110">MHHKRQYKDTKNLVSGGPRPRRLAVTRAAELKGWPAVADLVSADLV</sequence>
<feature type="region of interest" description="Disordered" evidence="1">
    <location>
        <begin position="1"/>
        <end position="21"/>
    </location>
</feature>
<comment type="caution">
    <text evidence="2">The sequence shown here is derived from an EMBL/GenBank/DDBJ whole genome shotgun (WGS) entry which is preliminary data.</text>
</comment>
<evidence type="ECO:0000313" key="3">
    <source>
        <dbReference type="Proteomes" id="UP001172911"/>
    </source>
</evidence>
<dbReference type="Proteomes" id="UP001172911">
    <property type="component" value="Unassembled WGS sequence"/>
</dbReference>
<proteinExistence type="predicted"/>
<evidence type="ECO:0000256" key="1">
    <source>
        <dbReference type="SAM" id="MobiDB-lite"/>
    </source>
</evidence>
<name>A0AAW7ZEU0_9FIRM</name>
<dbReference type="AlphaFoldDB" id="A0AAW7ZEU0"/>
<reference evidence="2" key="1">
    <citation type="journal article" date="2023" name="J. Hazard. Mater.">
        <title>Anaerobic biodegradation of pyrene and benzo[a]pyrene by a new sulfate-reducing Desulforamulus aquiferis strain DSA.</title>
        <authorList>
            <person name="Zhang Z."/>
            <person name="Sun J."/>
            <person name="Gong X."/>
            <person name="Wang C."/>
            <person name="Wang H."/>
        </authorList>
    </citation>
    <scope>NUCLEOTIDE SEQUENCE</scope>
    <source>
        <strain evidence="2">DSA</strain>
    </source>
</reference>
<keyword evidence="3" id="KW-1185">Reference proteome</keyword>
<accession>A0AAW7ZEU0</accession>
<evidence type="ECO:0000313" key="2">
    <source>
        <dbReference type="EMBL" id="MDO7787887.1"/>
    </source>
</evidence>
<dbReference type="RefSeq" id="WP_304543316.1">
    <property type="nucleotide sequence ID" value="NZ_JARPTC010000017.1"/>
</dbReference>
<gene>
    <name evidence="2" type="ORF">P6N53_11710</name>
</gene>
<reference evidence="2" key="2">
    <citation type="submission" date="2023-03" db="EMBL/GenBank/DDBJ databases">
        <authorList>
            <person name="Zhang Z."/>
        </authorList>
    </citation>
    <scope>NUCLEOTIDE SEQUENCE</scope>
    <source>
        <strain evidence="2">DSA</strain>
    </source>
</reference>
<dbReference type="EMBL" id="JARPTC010000017">
    <property type="protein sequence ID" value="MDO7787887.1"/>
    <property type="molecule type" value="Genomic_DNA"/>
</dbReference>
<protein>
    <submittedName>
        <fullName evidence="2">Uncharacterized protein</fullName>
    </submittedName>
</protein>